<dbReference type="InterPro" id="IPR039039">
    <property type="entry name" value="RAI1-like_fam"/>
</dbReference>
<keyword evidence="2" id="KW-0694">RNA-binding</keyword>
<dbReference type="PANTHER" id="PTHR12395:SF9">
    <property type="entry name" value="DECAPPING AND EXORIBONUCLEASE PROTEIN"/>
    <property type="match status" value="1"/>
</dbReference>
<dbReference type="GO" id="GO:0034353">
    <property type="term" value="F:mRNA 5'-diphosphatase activity"/>
    <property type="evidence" value="ECO:0007669"/>
    <property type="project" value="TreeGrafter"/>
</dbReference>
<dbReference type="EC" id="3.6.1.-" evidence="2"/>
<dbReference type="Proteomes" id="UP000039324">
    <property type="component" value="Unassembled WGS sequence"/>
</dbReference>
<accession>A0A0G4IH60</accession>
<organism evidence="4 5">
    <name type="scientific">Plasmodiophora brassicae</name>
    <name type="common">Clubroot disease agent</name>
    <dbReference type="NCBI Taxonomy" id="37360"/>
    <lineage>
        <taxon>Eukaryota</taxon>
        <taxon>Sar</taxon>
        <taxon>Rhizaria</taxon>
        <taxon>Endomyxa</taxon>
        <taxon>Phytomyxea</taxon>
        <taxon>Plasmodiophorida</taxon>
        <taxon>Plasmodiophoridae</taxon>
        <taxon>Plasmodiophora</taxon>
    </lineage>
</organism>
<dbReference type="GO" id="GO:0004518">
    <property type="term" value="F:nuclease activity"/>
    <property type="evidence" value="ECO:0007669"/>
    <property type="project" value="UniProtKB-KW"/>
</dbReference>
<dbReference type="GO" id="GO:0110155">
    <property type="term" value="P:NAD-cap decapping"/>
    <property type="evidence" value="ECO:0007669"/>
    <property type="project" value="TreeGrafter"/>
</dbReference>
<dbReference type="EMBL" id="CDSF01000001">
    <property type="protein sequence ID" value="CEO94445.1"/>
    <property type="molecule type" value="Genomic_DNA"/>
</dbReference>
<comment type="cofactor">
    <cofactor evidence="2">
        <name>a divalent metal cation</name>
        <dbReference type="ChEBI" id="CHEBI:60240"/>
    </cofactor>
</comment>
<dbReference type="GO" id="GO:0000956">
    <property type="term" value="P:nuclear-transcribed mRNA catabolic process"/>
    <property type="evidence" value="ECO:0007669"/>
    <property type="project" value="TreeGrafter"/>
</dbReference>
<evidence type="ECO:0000259" key="3">
    <source>
        <dbReference type="Pfam" id="PF08652"/>
    </source>
</evidence>
<dbReference type="Pfam" id="PF08652">
    <property type="entry name" value="RAI1"/>
    <property type="match status" value="1"/>
</dbReference>
<dbReference type="OMA" id="VVTWRGH"/>
<evidence type="ECO:0000256" key="1">
    <source>
        <dbReference type="ARBA" id="ARBA00006562"/>
    </source>
</evidence>
<dbReference type="GO" id="GO:0003723">
    <property type="term" value="F:RNA binding"/>
    <property type="evidence" value="ECO:0007669"/>
    <property type="project" value="UniProtKB-KW"/>
</dbReference>
<dbReference type="OrthoDB" id="5853397at2759"/>
<dbReference type="InterPro" id="IPR013961">
    <property type="entry name" value="RAI1"/>
</dbReference>
<feature type="domain" description="RAI1-like" evidence="3">
    <location>
        <begin position="36"/>
        <end position="338"/>
    </location>
</feature>
<comment type="function">
    <text evidence="2">Decapping enzyme for NAD-capped RNAs: specifically hydrolyzes the nicotinamide adenine dinucleotide (NAD) cap from a subset of RNAs by removing the entire NAD moiety from the 5'-end of an NAD-capped RNA.</text>
</comment>
<feature type="non-terminal residue" evidence="4">
    <location>
        <position position="1"/>
    </location>
</feature>
<dbReference type="GO" id="GO:0005829">
    <property type="term" value="C:cytosol"/>
    <property type="evidence" value="ECO:0007669"/>
    <property type="project" value="TreeGrafter"/>
</dbReference>
<evidence type="ECO:0000313" key="5">
    <source>
        <dbReference type="Proteomes" id="UP000039324"/>
    </source>
</evidence>
<proteinExistence type="inferred from homology"/>
<dbReference type="STRING" id="37360.A0A0G4IH60"/>
<evidence type="ECO:0000256" key="2">
    <source>
        <dbReference type="RuleBase" id="RU367113"/>
    </source>
</evidence>
<gene>
    <name evidence="4" type="ORF">PBRA_000230</name>
</gene>
<dbReference type="GO" id="GO:0000166">
    <property type="term" value="F:nucleotide binding"/>
    <property type="evidence" value="ECO:0007669"/>
    <property type="project" value="UniProtKB-KW"/>
</dbReference>
<sequence length="359" mass="40687">LVRDDSPWQAAMWALPLEPIRAGRPTPMQARVDVSRPVVIAAYSRDGAGALRIPAAEPRVYRPARLGIDLTEGFDKFVDKKDGIDDLKAPLAAINSAKFSLKDNRIAFVSFRNNLNKIMGTAYNRRDPWRIGVTRFCNVVYLDVRPSVDPALPVCDQPDNSQGSRLFSFMGYSFEAKSTVSADGSPNDRPIDANNEYCTVSRLRIGRHRILLAAEIDCVSRPAAGHPIELKTAACIRNEKQRFVFRRYKMLSSWIQSFLVNTPVIVFGFRDEQNRLAGVERFATEDIPRQCQDLWSAHECLSLTDNVLSFLQDHVEESRAYLLQFSAPFHEIRLTQEPMDARLRISELWPEVPHTLPET</sequence>
<dbReference type="GO" id="GO:0046872">
    <property type="term" value="F:metal ion binding"/>
    <property type="evidence" value="ECO:0007669"/>
    <property type="project" value="UniProtKB-KW"/>
</dbReference>
<keyword evidence="2" id="KW-0540">Nuclease</keyword>
<reference evidence="4 5" key="1">
    <citation type="submission" date="2015-02" db="EMBL/GenBank/DDBJ databases">
        <authorList>
            <person name="Chooi Y.-H."/>
        </authorList>
    </citation>
    <scope>NUCLEOTIDE SEQUENCE [LARGE SCALE GENOMIC DNA]</scope>
    <source>
        <strain evidence="4">E3</strain>
    </source>
</reference>
<keyword evidence="5" id="KW-1185">Reference proteome</keyword>
<keyword evidence="2" id="KW-0539">Nucleus</keyword>
<dbReference type="GO" id="GO:0005634">
    <property type="term" value="C:nucleus"/>
    <property type="evidence" value="ECO:0007669"/>
    <property type="project" value="UniProtKB-SubCell"/>
</dbReference>
<name>A0A0G4IH60_PLABS</name>
<keyword evidence="2" id="KW-0479">Metal-binding</keyword>
<comment type="subcellular location">
    <subcellularLocation>
        <location evidence="2">Nucleus</location>
    </subcellularLocation>
</comment>
<dbReference type="PANTHER" id="PTHR12395">
    <property type="entry name" value="DOM-3 RELATED"/>
    <property type="match status" value="1"/>
</dbReference>
<evidence type="ECO:0000313" key="4">
    <source>
        <dbReference type="EMBL" id="CEO94445.1"/>
    </source>
</evidence>
<comment type="similarity">
    <text evidence="1 2">Belongs to the DXO/Dom3Z family.</text>
</comment>
<keyword evidence="2" id="KW-0378">Hydrolase</keyword>
<keyword evidence="2" id="KW-0547">Nucleotide-binding</keyword>
<protein>
    <recommendedName>
        <fullName evidence="2">Decapping nuclease</fullName>
        <ecNumber evidence="2">3.6.1.-</ecNumber>
    </recommendedName>
</protein>
<dbReference type="AlphaFoldDB" id="A0A0G4IH60"/>